<dbReference type="GO" id="GO:0006207">
    <property type="term" value="P:'de novo' pyrimidine nucleobase biosynthetic process"/>
    <property type="evidence" value="ECO:0007669"/>
    <property type="project" value="InterPro"/>
</dbReference>
<dbReference type="HAMAP" id="MF_00235">
    <property type="entry name" value="Adenylate_kinase_Adk"/>
    <property type="match status" value="1"/>
</dbReference>
<dbReference type="GO" id="GO:0006221">
    <property type="term" value="P:pyrimidine nucleotide biosynthetic process"/>
    <property type="evidence" value="ECO:0007669"/>
    <property type="project" value="UniProtKB-KW"/>
</dbReference>
<keyword evidence="6" id="KW-0665">Pyrimidine biosynthesis</keyword>
<dbReference type="PROSITE" id="PS00113">
    <property type="entry name" value="ADENYLATE_KINASE"/>
    <property type="match status" value="1"/>
</dbReference>
<dbReference type="PRINTS" id="PR00094">
    <property type="entry name" value="ADENYLTKNASE"/>
</dbReference>
<keyword evidence="3" id="KW-0547">Nucleotide-binding</keyword>
<dbReference type="GO" id="GO:0019205">
    <property type="term" value="F:nucleobase-containing compound kinase activity"/>
    <property type="evidence" value="ECO:0007669"/>
    <property type="project" value="InterPro"/>
</dbReference>
<sequence length="208" mass="24020">MNIHQYDLLVKFSTLRKPFVYFILGGPGSGKGTQCELLSKNLKYVHLSAGQLLRNAIKNNSEHKSTIENCINNGGIVPSHVTINLLDKAIFEDISSDTFLIDGFPRNYENMENWIALMDNKINFKSVIHILCSRTTMIQRITERSKTSGRSDDNIQTLEKRFIRYQNDTYKIIEHYRNKNQLIEINGDNSIEIVQREILESLNQLNNK</sequence>
<evidence type="ECO:0000256" key="8">
    <source>
        <dbReference type="ARBA" id="ARBA00048116"/>
    </source>
</evidence>
<evidence type="ECO:0000256" key="2">
    <source>
        <dbReference type="ARBA" id="ARBA00022679"/>
    </source>
</evidence>
<dbReference type="InterPro" id="IPR006266">
    <property type="entry name" value="UMP_CMP_kinase"/>
</dbReference>
<dbReference type="EMBL" id="Y13117">
    <property type="protein sequence ID" value="CAA73579.1"/>
    <property type="molecule type" value="Genomic_DNA"/>
</dbReference>
<organism evidence="10">
    <name type="scientific">Paramecium primaurelia</name>
    <dbReference type="NCBI Taxonomy" id="5886"/>
    <lineage>
        <taxon>Eukaryota</taxon>
        <taxon>Sar</taxon>
        <taxon>Alveolata</taxon>
        <taxon>Ciliophora</taxon>
        <taxon>Intramacronucleata</taxon>
        <taxon>Oligohymenophorea</taxon>
        <taxon>Peniculida</taxon>
        <taxon>Parameciidae</taxon>
        <taxon>Paramecium</taxon>
    </lineage>
</organism>
<comment type="catalytic activity">
    <reaction evidence="8">
        <text>UMP + ATP = UDP + ADP</text>
        <dbReference type="Rhea" id="RHEA:24400"/>
        <dbReference type="ChEBI" id="CHEBI:30616"/>
        <dbReference type="ChEBI" id="CHEBI:57865"/>
        <dbReference type="ChEBI" id="CHEBI:58223"/>
        <dbReference type="ChEBI" id="CHEBI:456216"/>
        <dbReference type="EC" id="2.7.4.14"/>
    </reaction>
</comment>
<evidence type="ECO:0000256" key="6">
    <source>
        <dbReference type="ARBA" id="ARBA00022975"/>
    </source>
</evidence>
<evidence type="ECO:0000256" key="3">
    <source>
        <dbReference type="ARBA" id="ARBA00022741"/>
    </source>
</evidence>
<proteinExistence type="inferred from homology"/>
<protein>
    <submittedName>
        <fullName evidence="10">NMP kinase</fullName>
    </submittedName>
</protein>
<dbReference type="GO" id="GO:0005524">
    <property type="term" value="F:ATP binding"/>
    <property type="evidence" value="ECO:0007669"/>
    <property type="project" value="UniProtKB-KW"/>
</dbReference>
<evidence type="ECO:0000256" key="1">
    <source>
        <dbReference type="ARBA" id="ARBA00022490"/>
    </source>
</evidence>
<dbReference type="AlphaFoldDB" id="O00846"/>
<keyword evidence="1" id="KW-0963">Cytoplasm</keyword>
<dbReference type="InterPro" id="IPR027417">
    <property type="entry name" value="P-loop_NTPase"/>
</dbReference>
<dbReference type="Gene3D" id="3.40.50.300">
    <property type="entry name" value="P-loop containing nucleotide triphosphate hydrolases"/>
    <property type="match status" value="1"/>
</dbReference>
<name>O00846_PARPR</name>
<accession>O00846</accession>
<dbReference type="GO" id="GO:0016776">
    <property type="term" value="F:phosphotransferase activity, phosphate group as acceptor"/>
    <property type="evidence" value="ECO:0007669"/>
    <property type="project" value="InterPro"/>
</dbReference>
<dbReference type="PANTHER" id="PTHR23359">
    <property type="entry name" value="NUCLEOTIDE KINASE"/>
    <property type="match status" value="1"/>
</dbReference>
<dbReference type="CDD" id="cd01428">
    <property type="entry name" value="ADK"/>
    <property type="match status" value="1"/>
</dbReference>
<dbReference type="NCBIfam" id="TIGR01359">
    <property type="entry name" value="UMP_CMP_kin_fam"/>
    <property type="match status" value="1"/>
</dbReference>
<keyword evidence="7" id="KW-0539">Nucleus</keyword>
<keyword evidence="5" id="KW-0067">ATP-binding</keyword>
<evidence type="ECO:0000256" key="9">
    <source>
        <dbReference type="RuleBase" id="RU003330"/>
    </source>
</evidence>
<comment type="similarity">
    <text evidence="9">Belongs to the adenylate kinase family.</text>
</comment>
<dbReference type="InterPro" id="IPR000850">
    <property type="entry name" value="Adenylat/UMP-CMP_kin"/>
</dbReference>
<keyword evidence="4 9" id="KW-0418">Kinase</keyword>
<reference evidence="10" key="1">
    <citation type="journal article" date="1997" name="Mol. Cell. Biol.">
        <title>Sequence-specific epigenetic effects of the maternal somatic genome on developmental rearrangements of the zygotic genome in Paramecium primaurelia.</title>
        <authorList>
            <person name="Meyer E."/>
            <person name="Butler A."/>
            <person name="Dubrana K."/>
            <person name="Duharcourt S."/>
            <person name="Caron F."/>
        </authorList>
    </citation>
    <scope>NUCLEOTIDE SEQUENCE</scope>
    <source>
        <strain evidence="10">156</strain>
    </source>
</reference>
<evidence type="ECO:0000256" key="7">
    <source>
        <dbReference type="ARBA" id="ARBA00023242"/>
    </source>
</evidence>
<dbReference type="SUPFAM" id="SSF52540">
    <property type="entry name" value="P-loop containing nucleoside triphosphate hydrolases"/>
    <property type="match status" value="1"/>
</dbReference>
<evidence type="ECO:0000313" key="10">
    <source>
        <dbReference type="EMBL" id="CAA73579.1"/>
    </source>
</evidence>
<evidence type="ECO:0000256" key="4">
    <source>
        <dbReference type="ARBA" id="ARBA00022777"/>
    </source>
</evidence>
<evidence type="ECO:0000256" key="5">
    <source>
        <dbReference type="ARBA" id="ARBA00022840"/>
    </source>
</evidence>
<dbReference type="Pfam" id="PF00406">
    <property type="entry name" value="ADK"/>
    <property type="match status" value="1"/>
</dbReference>
<dbReference type="GO" id="GO:0009123">
    <property type="term" value="P:nucleoside monophosphate metabolic process"/>
    <property type="evidence" value="ECO:0007669"/>
    <property type="project" value="UniProtKB-ARBA"/>
</dbReference>
<dbReference type="InterPro" id="IPR033690">
    <property type="entry name" value="Adenylat_kinase_CS"/>
</dbReference>
<keyword evidence="2 9" id="KW-0808">Transferase</keyword>